<proteinExistence type="predicted"/>
<dbReference type="AlphaFoldDB" id="A0ABD5CL75"/>
<evidence type="ECO:0000313" key="2">
    <source>
        <dbReference type="EMBL" id="MDR6205821.1"/>
    </source>
</evidence>
<name>A0ABD5CL75_9BURK</name>
<feature type="transmembrane region" description="Helical" evidence="1">
    <location>
        <begin position="15"/>
        <end position="33"/>
    </location>
</feature>
<reference evidence="2 3" key="1">
    <citation type="submission" date="2023-08" db="EMBL/GenBank/DDBJ databases">
        <title>Genome sequencing of plant associated microbes to promote plant fitness in Sorghum bicolor and Oryza sativa.</title>
        <authorList>
            <person name="Coleman-Derr D."/>
        </authorList>
    </citation>
    <scope>NUCLEOTIDE SEQUENCE [LARGE SCALE GENOMIC DNA]</scope>
    <source>
        <strain evidence="2 3">SLBN-33</strain>
    </source>
</reference>
<accession>A0ABD5CL75</accession>
<gene>
    <name evidence="2" type="ORF">QF025_004541</name>
</gene>
<keyword evidence="1" id="KW-0472">Membrane</keyword>
<keyword evidence="1" id="KW-0812">Transmembrane</keyword>
<keyword evidence="1" id="KW-1133">Transmembrane helix</keyword>
<sequence>MQTSEPLVTHPPRSVRAPIVANAYVVPLAIFLIRHFHTSGTNEDAGRAATGYDRAMFWP</sequence>
<evidence type="ECO:0000256" key="1">
    <source>
        <dbReference type="SAM" id="Phobius"/>
    </source>
</evidence>
<evidence type="ECO:0000313" key="3">
    <source>
        <dbReference type="Proteomes" id="UP001245184"/>
    </source>
</evidence>
<protein>
    <submittedName>
        <fullName evidence="2">Uncharacterized protein</fullName>
    </submittedName>
</protein>
<organism evidence="2 3">
    <name type="scientific">Paraburkholderia graminis</name>
    <dbReference type="NCBI Taxonomy" id="60548"/>
    <lineage>
        <taxon>Bacteria</taxon>
        <taxon>Pseudomonadati</taxon>
        <taxon>Pseudomonadota</taxon>
        <taxon>Betaproteobacteria</taxon>
        <taxon>Burkholderiales</taxon>
        <taxon>Burkholderiaceae</taxon>
        <taxon>Paraburkholderia</taxon>
    </lineage>
</organism>
<comment type="caution">
    <text evidence="2">The sequence shown here is derived from an EMBL/GenBank/DDBJ whole genome shotgun (WGS) entry which is preliminary data.</text>
</comment>
<dbReference type="Proteomes" id="UP001245184">
    <property type="component" value="Unassembled WGS sequence"/>
</dbReference>
<dbReference type="EMBL" id="JAVIZN010000002">
    <property type="protein sequence ID" value="MDR6205821.1"/>
    <property type="molecule type" value="Genomic_DNA"/>
</dbReference>